<dbReference type="PANTHER" id="PTHR43738:SF2">
    <property type="entry name" value="ABC TRANSPORTER PERMEASE"/>
    <property type="match status" value="1"/>
</dbReference>
<protein>
    <submittedName>
        <fullName evidence="10">Macrolide export ATP-binding/permease protein MacB</fullName>
        <ecNumber evidence="10">3.6.3.-</ecNumber>
    </submittedName>
</protein>
<feature type="domain" description="MacB-like periplasmic core" evidence="9">
    <location>
        <begin position="18"/>
        <end position="210"/>
    </location>
</feature>
<dbReference type="PANTHER" id="PTHR43738">
    <property type="entry name" value="ABC TRANSPORTER, MEMBRANE PROTEIN"/>
    <property type="match status" value="1"/>
</dbReference>
<reference evidence="10 11" key="1">
    <citation type="submission" date="2019-02" db="EMBL/GenBank/DDBJ databases">
        <title>Deep-cultivation of Planctomycetes and their phenomic and genomic characterization uncovers novel biology.</title>
        <authorList>
            <person name="Wiegand S."/>
            <person name="Jogler M."/>
            <person name="Boedeker C."/>
            <person name="Pinto D."/>
            <person name="Vollmers J."/>
            <person name="Rivas-Marin E."/>
            <person name="Kohn T."/>
            <person name="Peeters S.H."/>
            <person name="Heuer A."/>
            <person name="Rast P."/>
            <person name="Oberbeckmann S."/>
            <person name="Bunk B."/>
            <person name="Jeske O."/>
            <person name="Meyerdierks A."/>
            <person name="Storesund J.E."/>
            <person name="Kallscheuer N."/>
            <person name="Luecker S."/>
            <person name="Lage O.M."/>
            <person name="Pohl T."/>
            <person name="Merkel B.J."/>
            <person name="Hornburger P."/>
            <person name="Mueller R.-W."/>
            <person name="Bruemmer F."/>
            <person name="Labrenz M."/>
            <person name="Spormann A.M."/>
            <person name="Op den Camp H."/>
            <person name="Overmann J."/>
            <person name="Amann R."/>
            <person name="Jetten M.S.M."/>
            <person name="Mascher T."/>
            <person name="Medema M.H."/>
            <person name="Devos D.P."/>
            <person name="Kaster A.-K."/>
            <person name="Ovreas L."/>
            <person name="Rohde M."/>
            <person name="Galperin M.Y."/>
            <person name="Jogler C."/>
        </authorList>
    </citation>
    <scope>NUCLEOTIDE SEQUENCE [LARGE SCALE GENOMIC DNA]</scope>
    <source>
        <strain evidence="10 11">Mal52</strain>
    </source>
</reference>
<sequence length="471" mass="50497">MNLVTIAWKSIRQRALASSLTALSVALGVTLMVTVLVMHGVIFKTFNQPATGYDLIVGAKGSSLQLVLNTIFHLGKPVENIPYLYYKDLKANPRIEAAIPLALGDTTQQGGFRIMGTIPEFFGVEYMPGKKYGVYKGGRYISKPFDAVIGASVARENNWDIGSTFKPVHGVDDGLGDAHVHDEEFTVVGVLGRTGTPNDKGVFVHLDGFYMIEGHEKPADEAAAKAAALAKMKGEAVPAATGHDESEHGDDGHGDDAHDDHGHGADAHSDEPHDAHAGHHHHNHGPIPDEQKEVTAVLIRTKSPIVTPQLQGFINDQPEAQAVSPIQQISMLFSTFIDNVQLMLLVLITMIILVSGVGIFVSIYNSMSDRKREIAIMRALGARRGSVFAIILAESILLCVGGGILGVLLGHGLVFAAAPYVEAKSGIVMNPWAFEWFELILIPALVVLASLVGMVPGMTAYRTDVAKALSN</sequence>
<evidence type="ECO:0000259" key="9">
    <source>
        <dbReference type="Pfam" id="PF12704"/>
    </source>
</evidence>
<keyword evidence="11" id="KW-1185">Reference proteome</keyword>
<evidence type="ECO:0000256" key="7">
    <source>
        <dbReference type="SAM" id="Phobius"/>
    </source>
</evidence>
<dbReference type="Pfam" id="PF12704">
    <property type="entry name" value="MacB_PCD"/>
    <property type="match status" value="1"/>
</dbReference>
<dbReference type="InterPro" id="IPR051125">
    <property type="entry name" value="ABC-4/HrtB_transporter"/>
</dbReference>
<evidence type="ECO:0000313" key="10">
    <source>
        <dbReference type="EMBL" id="QDU46757.1"/>
    </source>
</evidence>
<dbReference type="KEGG" id="sdyn:Mal52_52790"/>
<dbReference type="EMBL" id="CP036276">
    <property type="protein sequence ID" value="QDU46757.1"/>
    <property type="molecule type" value="Genomic_DNA"/>
</dbReference>
<dbReference type="InterPro" id="IPR003838">
    <property type="entry name" value="ABC3_permease_C"/>
</dbReference>
<comment type="subcellular location">
    <subcellularLocation>
        <location evidence="1">Cell membrane</location>
        <topology evidence="1">Multi-pass membrane protein</topology>
    </subcellularLocation>
</comment>
<keyword evidence="4 7" id="KW-1133">Transmembrane helix</keyword>
<dbReference type="InterPro" id="IPR025857">
    <property type="entry name" value="MacB_PCD"/>
</dbReference>
<dbReference type="GO" id="GO:0005524">
    <property type="term" value="F:ATP binding"/>
    <property type="evidence" value="ECO:0007669"/>
    <property type="project" value="UniProtKB-KW"/>
</dbReference>
<dbReference type="GO" id="GO:0016787">
    <property type="term" value="F:hydrolase activity"/>
    <property type="evidence" value="ECO:0007669"/>
    <property type="project" value="UniProtKB-KW"/>
</dbReference>
<feature type="transmembrane region" description="Helical" evidence="7">
    <location>
        <begin position="342"/>
        <end position="366"/>
    </location>
</feature>
<evidence type="ECO:0000256" key="3">
    <source>
        <dbReference type="ARBA" id="ARBA00022692"/>
    </source>
</evidence>
<evidence type="ECO:0000256" key="4">
    <source>
        <dbReference type="ARBA" id="ARBA00022989"/>
    </source>
</evidence>
<evidence type="ECO:0000256" key="1">
    <source>
        <dbReference type="ARBA" id="ARBA00004651"/>
    </source>
</evidence>
<evidence type="ECO:0000259" key="8">
    <source>
        <dbReference type="Pfam" id="PF02687"/>
    </source>
</evidence>
<evidence type="ECO:0000256" key="6">
    <source>
        <dbReference type="SAM" id="MobiDB-lite"/>
    </source>
</evidence>
<keyword evidence="10" id="KW-0378">Hydrolase</keyword>
<evidence type="ECO:0000256" key="5">
    <source>
        <dbReference type="ARBA" id="ARBA00023136"/>
    </source>
</evidence>
<gene>
    <name evidence="10" type="primary">macB_9</name>
    <name evidence="10" type="ORF">Mal52_52790</name>
</gene>
<name>A0A517ZW82_9PLAN</name>
<keyword evidence="5 7" id="KW-0472">Membrane</keyword>
<feature type="transmembrane region" description="Helical" evidence="7">
    <location>
        <begin position="387"/>
        <end position="420"/>
    </location>
</feature>
<dbReference type="EC" id="3.6.3.-" evidence="10"/>
<dbReference type="Proteomes" id="UP000319383">
    <property type="component" value="Chromosome"/>
</dbReference>
<dbReference type="AlphaFoldDB" id="A0A517ZW82"/>
<dbReference type="Pfam" id="PF02687">
    <property type="entry name" value="FtsX"/>
    <property type="match status" value="1"/>
</dbReference>
<feature type="transmembrane region" description="Helical" evidence="7">
    <location>
        <begin position="440"/>
        <end position="461"/>
    </location>
</feature>
<keyword evidence="3 7" id="KW-0812">Transmembrane</keyword>
<feature type="domain" description="ABC3 transporter permease C-terminal" evidence="8">
    <location>
        <begin position="346"/>
        <end position="455"/>
    </location>
</feature>
<keyword evidence="10" id="KW-0547">Nucleotide-binding</keyword>
<organism evidence="10 11">
    <name type="scientific">Symmachiella dynata</name>
    <dbReference type="NCBI Taxonomy" id="2527995"/>
    <lineage>
        <taxon>Bacteria</taxon>
        <taxon>Pseudomonadati</taxon>
        <taxon>Planctomycetota</taxon>
        <taxon>Planctomycetia</taxon>
        <taxon>Planctomycetales</taxon>
        <taxon>Planctomycetaceae</taxon>
        <taxon>Symmachiella</taxon>
    </lineage>
</organism>
<accession>A0A517ZW82</accession>
<dbReference type="GO" id="GO:0005886">
    <property type="term" value="C:plasma membrane"/>
    <property type="evidence" value="ECO:0007669"/>
    <property type="project" value="UniProtKB-SubCell"/>
</dbReference>
<evidence type="ECO:0000313" key="11">
    <source>
        <dbReference type="Proteomes" id="UP000319383"/>
    </source>
</evidence>
<feature type="transmembrane region" description="Helical" evidence="7">
    <location>
        <begin position="20"/>
        <end position="42"/>
    </location>
</feature>
<feature type="compositionally biased region" description="Basic and acidic residues" evidence="6">
    <location>
        <begin position="242"/>
        <end position="277"/>
    </location>
</feature>
<evidence type="ECO:0000256" key="2">
    <source>
        <dbReference type="ARBA" id="ARBA00022475"/>
    </source>
</evidence>
<keyword evidence="2" id="KW-1003">Cell membrane</keyword>
<feature type="region of interest" description="Disordered" evidence="6">
    <location>
        <begin position="234"/>
        <end position="288"/>
    </location>
</feature>
<proteinExistence type="predicted"/>
<keyword evidence="10" id="KW-0067">ATP-binding</keyword>
<dbReference type="RefSeq" id="WP_145379248.1">
    <property type="nucleotide sequence ID" value="NZ_CP036276.1"/>
</dbReference>